<accession>A0A0D0I553</accession>
<dbReference type="EMBL" id="JXQK01000055">
    <property type="protein sequence ID" value="KIP62283.1"/>
    <property type="molecule type" value="Genomic_DNA"/>
</dbReference>
<reference evidence="1 2" key="1">
    <citation type="submission" date="2015-01" db="EMBL/GenBank/DDBJ databases">
        <title>Comparative genomics of non-oral Prevotella species.</title>
        <authorList>
            <person name="Accetto T."/>
            <person name="Nograsek B."/>
            <person name="Avgustin G."/>
        </authorList>
    </citation>
    <scope>NUCLEOTIDE SEQUENCE [LARGE SCALE GENOMIC DNA]</scope>
    <source>
        <strain evidence="1 2">P5-119</strain>
    </source>
</reference>
<dbReference type="Proteomes" id="UP000032046">
    <property type="component" value="Unassembled WGS sequence"/>
</dbReference>
<keyword evidence="2" id="KW-1185">Reference proteome</keyword>
<evidence type="ECO:0000313" key="1">
    <source>
        <dbReference type="EMBL" id="KIP62283.1"/>
    </source>
</evidence>
<dbReference type="AlphaFoldDB" id="A0A0D0I553"/>
<sequence>MYALAEFREQEYGYYDINLLGICLTTIMPIRGKQRAHDGQAPCPSWASSVPQLGRIDVRQMPQNFISSHQQTIQTIQNNHLVANSLYVNALRRKPDNLTVLTVFLEISHLTPIRDKIVPQFGIK</sequence>
<protein>
    <submittedName>
        <fullName evidence="1">Uncharacterized protein</fullName>
    </submittedName>
</protein>
<organism evidence="1 2">
    <name type="scientific">Prevotella pectinovora</name>
    <dbReference type="NCBI Taxonomy" id="1602169"/>
    <lineage>
        <taxon>Bacteria</taxon>
        <taxon>Pseudomonadati</taxon>
        <taxon>Bacteroidota</taxon>
        <taxon>Bacteroidia</taxon>
        <taxon>Bacteroidales</taxon>
        <taxon>Prevotellaceae</taxon>
        <taxon>Prevotella</taxon>
    </lineage>
</organism>
<gene>
    <name evidence="1" type="ORF">ST44_07290</name>
</gene>
<name>A0A0D0I553_9BACT</name>
<comment type="caution">
    <text evidence="1">The sequence shown here is derived from an EMBL/GenBank/DDBJ whole genome shotgun (WGS) entry which is preliminary data.</text>
</comment>
<proteinExistence type="predicted"/>
<evidence type="ECO:0000313" key="2">
    <source>
        <dbReference type="Proteomes" id="UP000032046"/>
    </source>
</evidence>